<gene>
    <name evidence="2" type="ORF">FOT63_18530</name>
</gene>
<evidence type="ECO:0000313" key="2">
    <source>
        <dbReference type="EMBL" id="TXE26931.1"/>
    </source>
</evidence>
<sequence length="118" mass="12675">MMYQSLNRITGGTLTDAEHIAQSVQDILITPVGSRVMRRDYGSLLSELIDAPANDSLALQVTTAIYGALSRWEPRITLTSITLSRNDAGFFANITASRADTGTDASLSVKLGSNDANR</sequence>
<dbReference type="AlphaFoldDB" id="A0A9X9C1J6"/>
<dbReference type="Gene3D" id="3.10.450.40">
    <property type="match status" value="1"/>
</dbReference>
<name>A0A9X9C1J6_9GAMM</name>
<comment type="caution">
    <text evidence="2">The sequence shown here is derived from an EMBL/GenBank/DDBJ whole genome shotgun (WGS) entry which is preliminary data.</text>
</comment>
<proteinExistence type="predicted"/>
<organism evidence="2 3">
    <name type="scientific">Serratia ureilytica</name>
    <dbReference type="NCBI Taxonomy" id="300181"/>
    <lineage>
        <taxon>Bacteria</taxon>
        <taxon>Pseudomonadati</taxon>
        <taxon>Pseudomonadota</taxon>
        <taxon>Gammaproteobacteria</taxon>
        <taxon>Enterobacterales</taxon>
        <taxon>Yersiniaceae</taxon>
        <taxon>Serratia</taxon>
    </lineage>
</organism>
<feature type="domain" description="IraD/Gp25-like" evidence="1">
    <location>
        <begin position="17"/>
        <end position="87"/>
    </location>
</feature>
<accession>A0A9X9C1J6</accession>
<protein>
    <submittedName>
        <fullName evidence="2">Baseplate assembly protein</fullName>
    </submittedName>
</protein>
<dbReference type="Pfam" id="PF04965">
    <property type="entry name" value="GPW_gp25"/>
    <property type="match status" value="1"/>
</dbReference>
<dbReference type="RefSeq" id="WP_147838700.1">
    <property type="nucleotide sequence ID" value="NZ_VOUP01000012.1"/>
</dbReference>
<evidence type="ECO:0000259" key="1">
    <source>
        <dbReference type="Pfam" id="PF04965"/>
    </source>
</evidence>
<dbReference type="Proteomes" id="UP000321307">
    <property type="component" value="Unassembled WGS sequence"/>
</dbReference>
<evidence type="ECO:0000313" key="3">
    <source>
        <dbReference type="Proteomes" id="UP000321307"/>
    </source>
</evidence>
<dbReference type="EMBL" id="VOUP01000012">
    <property type="protein sequence ID" value="TXE26931.1"/>
    <property type="molecule type" value="Genomic_DNA"/>
</dbReference>
<reference evidence="2 3" key="1">
    <citation type="submission" date="2019-07" db="EMBL/GenBank/DDBJ databases">
        <title>Serratia strains were isolated from fresh produce.</title>
        <authorList>
            <person name="Cho G.-S."/>
            <person name="Stein M."/>
            <person name="Lee W."/>
            <person name="Suh S.H."/>
            <person name="Franz C.M.A.P."/>
        </authorList>
    </citation>
    <scope>NUCLEOTIDE SEQUENCE [LARGE SCALE GENOMIC DNA]</scope>
    <source>
        <strain evidence="2 3">S17</strain>
    </source>
</reference>
<dbReference type="InterPro" id="IPR007048">
    <property type="entry name" value="IraD/Gp25-like"/>
</dbReference>
<dbReference type="SUPFAM" id="SSF160719">
    <property type="entry name" value="gpW/gp25-like"/>
    <property type="match status" value="1"/>
</dbReference>